<sequence length="589" mass="66542">MDRKQSKVIKNERKLPNDRKKFNRPLNRYETEKNTGSQRRDSASKRKLSQKSDCTIDSSISYKIINFFSIFNLLSGCVSCKKCGGDVNFTETSIRGLGFKLVVNCKKCDPVLINSCPLIKNAYEINRRFIFAMRIIGIGLSGAERFCAFMDLPRPMFHSFYDRLVTQIRNAARNCCDLVLKKAAKEEIQETCKHLKSNDIPGISVSGDGSWKKRGFKSSFGISSLIGYFTGKIVDVSMKSSYCKMCALMSSKKGTAEYDQFMQDHALDCPINHENSSGQMEVDGIKEMFMRSELLHNVKYVNYIGDGDTKTYKNICDAKPYGDMVKIKKKECINHVQKRMGSRLRALKKQRTNKKTKTGKEENTQKSLGGKGRLTDKAINEFTKYYGLAIRRHSNDVDEMYNAIWQTFYDKFSSPEDPQHFLCPEGANSWCQFQKAVATNTLDSLVEKPPLPADIAEALIPIYEDLSNPELLERCVGGFTQNNNESFNALVWQLAPKTNSSCSLIVEIALYISTITFNDGALATLKILENLDVKVGPTLYSYCAERDATRVKAAECRMETASKKIKKVKVNTKDKEEEPSYGPGLDSLM</sequence>
<dbReference type="Pfam" id="PF20700">
    <property type="entry name" value="Mutator"/>
    <property type="match status" value="1"/>
</dbReference>
<feature type="domain" description="Mutator-like transposase" evidence="2">
    <location>
        <begin position="65"/>
        <end position="431"/>
    </location>
</feature>
<dbReference type="PANTHER" id="PTHR33309:SF3">
    <property type="entry name" value="CCHC-TYPE DOMAIN-CONTAINING PROTEIN"/>
    <property type="match status" value="1"/>
</dbReference>
<feature type="compositionally biased region" description="Basic residues" evidence="1">
    <location>
        <begin position="348"/>
        <end position="357"/>
    </location>
</feature>
<name>R9XKT7_9VIRU</name>
<evidence type="ECO:0000313" key="3">
    <source>
        <dbReference type="EMBL" id="AGO14481.1"/>
    </source>
</evidence>
<accession>R9XKT7</accession>
<feature type="region of interest" description="Disordered" evidence="1">
    <location>
        <begin position="348"/>
        <end position="372"/>
    </location>
</feature>
<feature type="compositionally biased region" description="Basic and acidic residues" evidence="1">
    <location>
        <begin position="1"/>
        <end position="20"/>
    </location>
</feature>
<evidence type="ECO:0000259" key="2">
    <source>
        <dbReference type="Pfam" id="PF20700"/>
    </source>
</evidence>
<protein>
    <recommendedName>
        <fullName evidence="2">Mutator-like transposase domain-containing protein</fullName>
    </recommendedName>
</protein>
<proteinExistence type="predicted"/>
<dbReference type="EMBL" id="EF710642">
    <property type="protein sequence ID" value="AGO14481.1"/>
    <property type="molecule type" value="Genomic_DNA"/>
</dbReference>
<feature type="compositionally biased region" description="Basic and acidic residues" evidence="1">
    <location>
        <begin position="27"/>
        <end position="44"/>
    </location>
</feature>
<feature type="region of interest" description="Disordered" evidence="1">
    <location>
        <begin position="569"/>
        <end position="589"/>
    </location>
</feature>
<dbReference type="PANTHER" id="PTHR33309">
    <property type="entry name" value="KERATIN, ULTRA HIGH-SULFUR MATRIX PROTEIN-LIKE"/>
    <property type="match status" value="1"/>
</dbReference>
<feature type="region of interest" description="Disordered" evidence="1">
    <location>
        <begin position="1"/>
        <end position="46"/>
    </location>
</feature>
<evidence type="ECO:0000256" key="1">
    <source>
        <dbReference type="SAM" id="MobiDB-lite"/>
    </source>
</evidence>
<gene>
    <name evidence="3" type="ORF">CsmBV13.10</name>
</gene>
<reference evidence="3" key="1">
    <citation type="submission" date="2013-06" db="EMBL/GenBank/DDBJ databases">
        <title>Bracovirus Evolution: Comparative Genomics of Multiple Viral and Proviral Genomes.</title>
        <authorList>
            <person name="Desjardins C.A."/>
            <person name="Gundersen-Rindal D.E."/>
            <person name="Hostetler J.B."/>
            <person name="Tallon L.J."/>
            <person name="Utterback T.R."/>
            <person name="Fuester R.W."/>
            <person name="Schatz M.C."/>
            <person name="Pedroni M.J."/>
            <person name="Fadrosh D.W."/>
            <person name="Haas B.J."/>
            <person name="Toms B.S."/>
            <person name="Chen D."/>
            <person name="Nene V."/>
        </authorList>
    </citation>
    <scope>NUCLEOTIDE SEQUENCE</scope>
</reference>
<dbReference type="InterPro" id="IPR049012">
    <property type="entry name" value="Mutator_transp_dom"/>
</dbReference>
<organism evidence="3">
    <name type="scientific">Bracoviriform facetosae</name>
    <dbReference type="NCBI Taxonomy" id="2083300"/>
    <lineage>
        <taxon>Viruses</taxon>
        <taxon>Viruses incertae sedis</taxon>
        <taxon>Polydnaviriformidae</taxon>
        <taxon>Bracoviriform</taxon>
    </lineage>
</organism>